<name>A0A5C6A1N3_9BACT</name>
<evidence type="ECO:0000259" key="2">
    <source>
        <dbReference type="Pfam" id="PF13439"/>
    </source>
</evidence>
<dbReference type="InterPro" id="IPR001296">
    <property type="entry name" value="Glyco_trans_1"/>
</dbReference>
<keyword evidence="3" id="KW-0808">Transferase</keyword>
<organism evidence="3 4">
    <name type="scientific">Stieleria varia</name>
    <dbReference type="NCBI Taxonomy" id="2528005"/>
    <lineage>
        <taxon>Bacteria</taxon>
        <taxon>Pseudomonadati</taxon>
        <taxon>Planctomycetota</taxon>
        <taxon>Planctomycetia</taxon>
        <taxon>Pirellulales</taxon>
        <taxon>Pirellulaceae</taxon>
        <taxon>Stieleria</taxon>
    </lineage>
</organism>
<reference evidence="3 4" key="1">
    <citation type="submission" date="2019-02" db="EMBL/GenBank/DDBJ databases">
        <title>Deep-cultivation of Planctomycetes and their phenomic and genomic characterization uncovers novel biology.</title>
        <authorList>
            <person name="Wiegand S."/>
            <person name="Jogler M."/>
            <person name="Boedeker C."/>
            <person name="Pinto D."/>
            <person name="Vollmers J."/>
            <person name="Rivas-Marin E."/>
            <person name="Kohn T."/>
            <person name="Peeters S.H."/>
            <person name="Heuer A."/>
            <person name="Rast P."/>
            <person name="Oberbeckmann S."/>
            <person name="Bunk B."/>
            <person name="Jeske O."/>
            <person name="Meyerdierks A."/>
            <person name="Storesund J.E."/>
            <person name="Kallscheuer N."/>
            <person name="Luecker S."/>
            <person name="Lage O.M."/>
            <person name="Pohl T."/>
            <person name="Merkel B.J."/>
            <person name="Hornburger P."/>
            <person name="Mueller R.-W."/>
            <person name="Bruemmer F."/>
            <person name="Labrenz M."/>
            <person name="Spormann A.M."/>
            <person name="Op Den Camp H."/>
            <person name="Overmann J."/>
            <person name="Amann R."/>
            <person name="Jetten M.S.M."/>
            <person name="Mascher T."/>
            <person name="Medema M.H."/>
            <person name="Devos D.P."/>
            <person name="Kaster A.-K."/>
            <person name="Ovreas L."/>
            <person name="Rohde M."/>
            <person name="Galperin M.Y."/>
            <person name="Jogler C."/>
        </authorList>
    </citation>
    <scope>NUCLEOTIDE SEQUENCE [LARGE SCALE GENOMIC DNA]</scope>
    <source>
        <strain evidence="3 4">Pla52n</strain>
    </source>
</reference>
<feature type="domain" description="Glycosyl transferase family 1" evidence="1">
    <location>
        <begin position="196"/>
        <end position="361"/>
    </location>
</feature>
<dbReference type="InterPro" id="IPR028098">
    <property type="entry name" value="Glyco_trans_4-like_N"/>
</dbReference>
<dbReference type="SUPFAM" id="SSF53756">
    <property type="entry name" value="UDP-Glycosyltransferase/glycogen phosphorylase"/>
    <property type="match status" value="1"/>
</dbReference>
<protein>
    <submittedName>
        <fullName evidence="3">Putative glycosyltransferase EpsF</fullName>
        <ecNumber evidence="3">2.4.-.-</ecNumber>
    </submittedName>
</protein>
<evidence type="ECO:0000313" key="4">
    <source>
        <dbReference type="Proteomes" id="UP000320176"/>
    </source>
</evidence>
<keyword evidence="4" id="KW-1185">Reference proteome</keyword>
<comment type="caution">
    <text evidence="3">The sequence shown here is derived from an EMBL/GenBank/DDBJ whole genome shotgun (WGS) entry which is preliminary data.</text>
</comment>
<gene>
    <name evidence="3" type="primary">epsF_7</name>
    <name evidence="3" type="ORF">Pla52n_59960</name>
</gene>
<dbReference type="Gene3D" id="3.40.50.2000">
    <property type="entry name" value="Glycogen Phosphorylase B"/>
    <property type="match status" value="2"/>
</dbReference>
<proteinExistence type="predicted"/>
<feature type="domain" description="Glycosyltransferase subfamily 4-like N-terminal" evidence="2">
    <location>
        <begin position="32"/>
        <end position="187"/>
    </location>
</feature>
<dbReference type="AlphaFoldDB" id="A0A5C6A1N3"/>
<dbReference type="Pfam" id="PF13439">
    <property type="entry name" value="Glyco_transf_4"/>
    <property type="match status" value="1"/>
</dbReference>
<keyword evidence="3" id="KW-0328">Glycosyltransferase</keyword>
<dbReference type="Proteomes" id="UP000320176">
    <property type="component" value="Unassembled WGS sequence"/>
</dbReference>
<evidence type="ECO:0000313" key="3">
    <source>
        <dbReference type="EMBL" id="TWT93336.1"/>
    </source>
</evidence>
<dbReference type="PANTHER" id="PTHR12526:SF630">
    <property type="entry name" value="GLYCOSYLTRANSFERASE"/>
    <property type="match status" value="1"/>
</dbReference>
<accession>A0A5C6A1N3</accession>
<dbReference type="EC" id="2.4.-.-" evidence="3"/>
<dbReference type="CDD" id="cd03807">
    <property type="entry name" value="GT4_WbnK-like"/>
    <property type="match status" value="1"/>
</dbReference>
<evidence type="ECO:0000259" key="1">
    <source>
        <dbReference type="Pfam" id="PF00534"/>
    </source>
</evidence>
<dbReference type="Pfam" id="PF00534">
    <property type="entry name" value="Glycos_transf_1"/>
    <property type="match status" value="1"/>
</dbReference>
<dbReference type="EMBL" id="SJPN01000009">
    <property type="protein sequence ID" value="TWT93336.1"/>
    <property type="molecule type" value="Genomic_DNA"/>
</dbReference>
<dbReference type="GO" id="GO:0016757">
    <property type="term" value="F:glycosyltransferase activity"/>
    <property type="evidence" value="ECO:0007669"/>
    <property type="project" value="UniProtKB-KW"/>
</dbReference>
<dbReference type="PANTHER" id="PTHR12526">
    <property type="entry name" value="GLYCOSYLTRANSFERASE"/>
    <property type="match status" value="1"/>
</dbReference>
<sequence>MLTPRRQIWRSISPRSSAGPLNCMFVITSMPVGGAETLLVNMMRRMDPAVIRPEVVCLKEPGPLGEQIAGEFPVTASLLSGKWDLRVLPRLIHLMRRRRSDVVITVGAGDKMFWGRLAAYLAGVPVIASALHSTGWPDGVGRLNRLLTGMTDAFIGVADSHGEFLREFERFPDHKVHVIRNGVDCDRFVPDQSARESVREELGLAAETSLAGIVAALRSEKNHSMLIDVAARLKSSHPDLHWLIIGDGPEKESIEASAKRLGVADRVHLLGTRHDTPRLVASLDVFTLCSLNEASPVSILEALACGVPVVSTDVGSIKESILEGKTGYLVASEDVDGYCDAVAKVMVSPETRREMGRAGRELVIRTGSLQSMVSGYQDLATKLYDRWVRPATEASAGLVRTATEIASSPRLRKSSASK</sequence>